<organism evidence="2">
    <name type="scientific">Chromera velia CCMP2878</name>
    <dbReference type="NCBI Taxonomy" id="1169474"/>
    <lineage>
        <taxon>Eukaryota</taxon>
        <taxon>Sar</taxon>
        <taxon>Alveolata</taxon>
        <taxon>Colpodellida</taxon>
        <taxon>Chromeraceae</taxon>
        <taxon>Chromera</taxon>
    </lineage>
</organism>
<dbReference type="EMBL" id="CDMZ01001390">
    <property type="protein sequence ID" value="CEM31853.1"/>
    <property type="molecule type" value="Genomic_DNA"/>
</dbReference>
<feature type="region of interest" description="Disordered" evidence="1">
    <location>
        <begin position="73"/>
        <end position="103"/>
    </location>
</feature>
<name>A0A0G4GNK0_9ALVE</name>
<sequence length="103" mass="10681">MNTHLMFTLGQPEDMDLCDEIDRLEEVVEDVGGGGTVLEGGCGDQGVGIHGDVGGHFSFGGIVTGDQAAVGRRVGKTQVSGAERSGKGTTKRRVRVGAHTREG</sequence>
<dbReference type="VEuPathDB" id="CryptoDB:Cvel_22693"/>
<accession>A0A0G4GNK0</accession>
<protein>
    <submittedName>
        <fullName evidence="2">Uncharacterized protein</fullName>
    </submittedName>
</protein>
<evidence type="ECO:0000256" key="1">
    <source>
        <dbReference type="SAM" id="MobiDB-lite"/>
    </source>
</evidence>
<dbReference type="AlphaFoldDB" id="A0A0G4GNK0"/>
<proteinExistence type="predicted"/>
<reference evidence="2" key="1">
    <citation type="submission" date="2014-11" db="EMBL/GenBank/DDBJ databases">
        <authorList>
            <person name="Otto D Thomas"/>
            <person name="Naeem Raeece"/>
        </authorList>
    </citation>
    <scope>NUCLEOTIDE SEQUENCE</scope>
</reference>
<evidence type="ECO:0000313" key="2">
    <source>
        <dbReference type="EMBL" id="CEM31853.1"/>
    </source>
</evidence>
<gene>
    <name evidence="2" type="ORF">Cvel_22693</name>
</gene>
<feature type="compositionally biased region" description="Basic residues" evidence="1">
    <location>
        <begin position="89"/>
        <end position="103"/>
    </location>
</feature>